<proteinExistence type="predicted"/>
<dbReference type="Pfam" id="PF08454">
    <property type="entry name" value="RIH_assoc"/>
    <property type="match status" value="1"/>
</dbReference>
<dbReference type="GO" id="GO:0012505">
    <property type="term" value="C:endomembrane system"/>
    <property type="evidence" value="ECO:0007669"/>
    <property type="project" value="UniProtKB-SubCell"/>
</dbReference>
<keyword evidence="9" id="KW-0175">Coiled coil</keyword>
<feature type="region of interest" description="Disordered" evidence="10">
    <location>
        <begin position="1"/>
        <end position="101"/>
    </location>
</feature>
<evidence type="ECO:0000256" key="4">
    <source>
        <dbReference type="ARBA" id="ARBA00022989"/>
    </source>
</evidence>
<comment type="subcellular location">
    <subcellularLocation>
        <location evidence="1">Endomembrane system</location>
        <topology evidence="1">Multi-pass membrane protein</topology>
    </subcellularLocation>
</comment>
<feature type="transmembrane region" description="Helical" evidence="11">
    <location>
        <begin position="2493"/>
        <end position="2511"/>
    </location>
</feature>
<feature type="transmembrane region" description="Helical" evidence="11">
    <location>
        <begin position="2740"/>
        <end position="2759"/>
    </location>
</feature>
<dbReference type="Gene3D" id="1.10.287.70">
    <property type="match status" value="1"/>
</dbReference>
<evidence type="ECO:0000256" key="3">
    <source>
        <dbReference type="ARBA" id="ARBA00022692"/>
    </source>
</evidence>
<dbReference type="Gene3D" id="2.80.10.50">
    <property type="match status" value="1"/>
</dbReference>
<feature type="transmembrane region" description="Helical" evidence="11">
    <location>
        <begin position="2629"/>
        <end position="2649"/>
    </location>
</feature>
<dbReference type="InterPro" id="IPR036300">
    <property type="entry name" value="MIR_dom_sf"/>
</dbReference>
<dbReference type="SUPFAM" id="SSF82109">
    <property type="entry name" value="MIR domain"/>
    <property type="match status" value="1"/>
</dbReference>
<feature type="domain" description="RyR/IP3R Homology associated" evidence="13">
    <location>
        <begin position="2071"/>
        <end position="2159"/>
    </location>
</feature>
<feature type="compositionally biased region" description="Basic and acidic residues" evidence="10">
    <location>
        <begin position="139"/>
        <end position="155"/>
    </location>
</feature>
<evidence type="ECO:0000259" key="12">
    <source>
        <dbReference type="Pfam" id="PF01365"/>
    </source>
</evidence>
<feature type="compositionally biased region" description="Acidic residues" evidence="10">
    <location>
        <begin position="66"/>
        <end position="79"/>
    </location>
</feature>
<evidence type="ECO:0000313" key="15">
    <source>
        <dbReference type="Proteomes" id="UP001295684"/>
    </source>
</evidence>
<dbReference type="Proteomes" id="UP001295684">
    <property type="component" value="Unassembled WGS sequence"/>
</dbReference>
<dbReference type="InterPro" id="IPR035910">
    <property type="entry name" value="RyR/IP3R_RIH_dom_sf"/>
</dbReference>
<feature type="compositionally biased region" description="Low complexity" evidence="10">
    <location>
        <begin position="10"/>
        <end position="24"/>
    </location>
</feature>
<keyword evidence="5" id="KW-0406">Ion transport</keyword>
<keyword evidence="3 11" id="KW-0812">Transmembrane</keyword>
<dbReference type="InterPro" id="IPR015925">
    <property type="entry name" value="Ryanodine_IP3_receptor"/>
</dbReference>
<keyword evidence="15" id="KW-1185">Reference proteome</keyword>
<dbReference type="InterPro" id="IPR000699">
    <property type="entry name" value="RIH_dom"/>
</dbReference>
<name>A0AAD1U8G2_EUPCR</name>
<keyword evidence="2" id="KW-0813">Transport</keyword>
<keyword evidence="4 11" id="KW-1133">Transmembrane helix</keyword>
<feature type="coiled-coil region" evidence="9">
    <location>
        <begin position="615"/>
        <end position="642"/>
    </location>
</feature>
<feature type="transmembrane region" description="Helical" evidence="11">
    <location>
        <begin position="2603"/>
        <end position="2623"/>
    </location>
</feature>
<evidence type="ECO:0000256" key="9">
    <source>
        <dbReference type="SAM" id="Coils"/>
    </source>
</evidence>
<accession>A0AAD1U8G2</accession>
<dbReference type="PANTHER" id="PTHR13715:SF99">
    <property type="entry name" value="INOSITOL 1,4,5-TRISPHOSPHATE RECEPTOR-LIKE PROTEIN A"/>
    <property type="match status" value="1"/>
</dbReference>
<evidence type="ECO:0000256" key="11">
    <source>
        <dbReference type="SAM" id="Phobius"/>
    </source>
</evidence>
<gene>
    <name evidence="14" type="ORF">ECRASSUSDP1_LOCUS4635</name>
</gene>
<keyword evidence="7" id="KW-1071">Ligand-gated ion channel</keyword>
<feature type="transmembrane region" description="Helical" evidence="11">
    <location>
        <begin position="2661"/>
        <end position="2681"/>
    </location>
</feature>
<dbReference type="Pfam" id="PF01365">
    <property type="entry name" value="RYDR_ITPR"/>
    <property type="match status" value="1"/>
</dbReference>
<evidence type="ECO:0000256" key="7">
    <source>
        <dbReference type="ARBA" id="ARBA00023286"/>
    </source>
</evidence>
<dbReference type="EMBL" id="CAMPGE010004456">
    <property type="protein sequence ID" value="CAI2363305.1"/>
    <property type="molecule type" value="Genomic_DNA"/>
</dbReference>
<sequence length="2853" mass="335625">MSISKEELKGSSSEDGSSESGSYEVKSDVEDLPKPARTNKINRGMTYGKGAGINGMPKLFGQKELSEEEADSSAAEEEEKREKKKSKMKKLKINKKEKKDDIDDLGRMASLQNERDLKSIFQNIANMNKMTRPSLSGARVREAKDPREEKKEEIDPFGRVQKSLVSGEVYENDRKEGDLTFGSYIVISIENEKEQREKDYDRGMKTEHRKFFSKFRISDVVKAEKMSKENYDSNCVFRIIPAAQFSLMNKLREIVTEEIIPQNFELDYENFISEMEDSVDTQDDLMGKPIKYGSKFQLVQESSKRFLSMSTSSSTRVAKIFNNRYVDSQCYDLCFSEYPSMFTHFQFEECSNFQREGNGNVSVDHFFYLSSKIKSKSFYAYNSDKYLVMTQSYKTPLYYNLVRESGTFNEIEDVQTSEVVLIAYANEDYFLNVPHRFDPASGQYIEQNIAFENTRDFNSWFMVEYDEEKQIVHLKHFNTGKYVSIENSDNLEEDVARLVGEVNGERIEETEIIFEPVNTTNTNVSRYTDQCVFKIRANNKGKDNEDNYIRFANEYDREKVGQENDNIFEENDSSKVPLVVRDADSINKYDTFKLIFPTDDTYRELIFCKDSTLRLKEIFKSVDEAKEINEALEKNNHALYKVFLKVYKFVTNDLEGRTNSDYDVDEIVDYRQEMVAKAGFLNQIFDFLDYCIMINKNEDEEWYTELQTIFKIAAQENNDFENLIELVFETMYVLFEGNSRNQLAATHKIETMQQFVFVPNITKVLIVIFKDKQFEMNKKEIHTEILYRRIYEFERFQPIVDSFIQKLKKTQNSQYIFILRKICLIDGNPLPLIQKEIFNTIYQPVESGESWDEDQAEQFMFGVSFEDDTLHLTTPTINDAGDQVLEHPDGQQRVVSGEDFTSGLSNEEKNFVLDQLALEADLCFGRNRYCNKFFKRRYPVQTLIRNIINERIPKTLKAVLVRIFTSLYIDDHPHRLLKVSRCYKAYQSGDDRVHETEFERSDELSAGDLNDLFEYINKYFFAFAKEARGPSHVKPFEMELVKCCKFMLKFGIFTHRNNEFQVDDIDDLFSFLCHILDIFTNRKDFESRSLDLIAQKDEIIEDYTQNNPIQKAAHDIKYRILNKKDWKNTAVEADLGKSKEDGEYRESHVHSKIILEIMEIFHFLFDLRQNYLMENIVEMFHKRVFTRNVGEELFDDEKRRTKVIASMVRDFKKVLPDNSTFSNQLKYNFPSVDEMYEDKEFEQFREEIMRSQLGLDMHDDFLVLLMDTFNVSSGNKFLQQMTLTIICRYYSERSELVRNIDRMCLLFDENEWKFYQWVNITIDMFTRDTEKSVLWLNEDDDYNDHDLIDRVNGYLFNLRAALNQKYQILDSEGGGYEFVPIEGERKINKFAQRVFRSLKVYDHLINFIMKNKKLLIKVRTTDDKEMGETERLTCNNIEKIFRRCLKILEAFTMSNKINQGLMWKYKEIFVFPELGSSEEDGELEFILSIVDQNDMVKVTRPLDVFISCLNQRMGHESNFVILLDIFNKLMDFESNGKIKKSLTKLILERKDMLEASKSPNSATFEASINVKEILLHILQNQELSYAKDSFIECFPLEEFIDRLVESLDCLDKLQAEEEDDYLDEQDYEELRESQQIVIIELYSKLHFNKDNLSLDFEAIADHFNEKIDPYYHELLDKFNYDVDLEDKGSYKLSEIKLIVLHLQILIKNILGCAKAANDKLLSRSDRDYELGENMRLISSKIDKIGEKLTAFLKKLRSCKNDDISDLLNQILGKESEDDELNEGVDPKNISVGNSMNKSAKLNLAELEENGSATNISFRISHAISKAQTSNRRANNIKIKNRRSKESIGFGKCWAIYVDKICNSRVARELSNQEQDEVTTIMFDQLTKKEENENDRFNVMSLKKFIANAIDYSCDCENATWTVYLVIFIFKLFGNLCKKCEEKLTRKDELDEIIVRKINTNILDIMDTLRNCNYIFGVLCEVDDANVFQDEIFMITLYFFNKLLIVRTNSVQLKLEGVFKNHSGNQAFFNQLNRYLHSYTSKIRKNVLQPFFAKQKYTDELSEKSYYIDKNLEKQIIDFLRLTCKNGNRQMQNYMKKQSNNTRSFNMVYSINDLSKELLTHLHYPVAFDTYISCLRCILEFIQGPNRINQTILINNDFVPNVAVQILALGYHEDEAEYGDKLDQINKSLSKGISIGMTKSRLGLPSISVGKSSLKQYGNIEVTMPTTNYMISLAKYWILLILNHLTDGYEPSDYIYYIYRREINPDIFRQNFAFQRYFFQRFNKDQYKTELFFSYYQNINSKKSPMIIEIGFELYFLIKKIEENIKLDYDERYTKSLIKLLPKWDKPQIKTQSNFLFETLFYFIDMSKAFLSFFRTSTDKISFNQIRKYAQNDTQIRATLNFFENKSAQIEIYKQGKLQKFWFPRLPYCVFQNSDVKDEFLQNVNRTDSKTKCNDLVRSSKIMLVILKIDYFLRSRLGNILGLIVGYIELWKKYLQLLAVVINVLIILSYNTDLGSRFRKPSIGDLDDTETLVTIRALGIVNLILAIIVVGVLMAQRIPYNIQKFRVRNQDTNKRLKESGQVVHEDLIRNTYIKFNAVYETTKLILFDVTLLYHMIYFFFIVLGVTYHPFFFSISLTYLIVSSPVLINVLKAVYEPRIQIILTLFLTIIVYYVFSIFSYMIFHSDYNESLENACYSLWSCLFITIDQSYKNDGAIGGFLPLPFTAEESEIKVEWSRFFYDYIFNLVIAILLTEILSGIIIDKFSELRESNEEKRKDEMSECFICGQTREELEKKLGYNGFKYHTIFQHNMWDYLFFIGYLKNKKNSYVNDYMESERYVLEKLEDDENNWMPCYA</sequence>
<feature type="region of interest" description="Disordered" evidence="10">
    <location>
        <begin position="133"/>
        <end position="155"/>
    </location>
</feature>
<feature type="domain" description="RIH" evidence="12">
    <location>
        <begin position="667"/>
        <end position="840"/>
    </location>
</feature>
<dbReference type="GO" id="GO:0016020">
    <property type="term" value="C:membrane"/>
    <property type="evidence" value="ECO:0007669"/>
    <property type="project" value="InterPro"/>
</dbReference>
<feature type="compositionally biased region" description="Basic residues" evidence="10">
    <location>
        <begin position="82"/>
        <end position="96"/>
    </location>
</feature>
<organism evidence="14 15">
    <name type="scientific">Euplotes crassus</name>
    <dbReference type="NCBI Taxonomy" id="5936"/>
    <lineage>
        <taxon>Eukaryota</taxon>
        <taxon>Sar</taxon>
        <taxon>Alveolata</taxon>
        <taxon>Ciliophora</taxon>
        <taxon>Intramacronucleata</taxon>
        <taxon>Spirotrichea</taxon>
        <taxon>Hypotrichia</taxon>
        <taxon>Euplotida</taxon>
        <taxon>Euplotidae</taxon>
        <taxon>Moneuplotes</taxon>
    </lineage>
</organism>
<dbReference type="SUPFAM" id="SSF100909">
    <property type="entry name" value="IP3 receptor type 1 binding core, domain 2"/>
    <property type="match status" value="1"/>
</dbReference>
<dbReference type="PANTHER" id="PTHR13715">
    <property type="entry name" value="RYANODINE RECEPTOR AND IP3 RECEPTOR"/>
    <property type="match status" value="1"/>
</dbReference>
<keyword evidence="8" id="KW-0407">Ion channel</keyword>
<evidence type="ECO:0000256" key="1">
    <source>
        <dbReference type="ARBA" id="ARBA00004127"/>
    </source>
</evidence>
<feature type="compositionally biased region" description="Basic and acidic residues" evidence="10">
    <location>
        <begin position="25"/>
        <end position="34"/>
    </location>
</feature>
<protein>
    <submittedName>
        <fullName evidence="14">Uncharacterized protein</fullName>
    </submittedName>
</protein>
<evidence type="ECO:0000256" key="10">
    <source>
        <dbReference type="SAM" id="MobiDB-lite"/>
    </source>
</evidence>
<evidence type="ECO:0000256" key="2">
    <source>
        <dbReference type="ARBA" id="ARBA00022448"/>
    </source>
</evidence>
<dbReference type="GO" id="GO:0005262">
    <property type="term" value="F:calcium channel activity"/>
    <property type="evidence" value="ECO:0007669"/>
    <property type="project" value="InterPro"/>
</dbReference>
<evidence type="ECO:0000256" key="5">
    <source>
        <dbReference type="ARBA" id="ARBA00023065"/>
    </source>
</evidence>
<evidence type="ECO:0000313" key="14">
    <source>
        <dbReference type="EMBL" id="CAI2363305.1"/>
    </source>
</evidence>
<evidence type="ECO:0000256" key="6">
    <source>
        <dbReference type="ARBA" id="ARBA00023136"/>
    </source>
</evidence>
<reference evidence="14" key="1">
    <citation type="submission" date="2023-07" db="EMBL/GenBank/DDBJ databases">
        <authorList>
            <consortium name="AG Swart"/>
            <person name="Singh M."/>
            <person name="Singh A."/>
            <person name="Seah K."/>
            <person name="Emmerich C."/>
        </authorList>
    </citation>
    <scope>NUCLEOTIDE SEQUENCE</scope>
    <source>
        <strain evidence="14">DP1</strain>
    </source>
</reference>
<comment type="caution">
    <text evidence="14">The sequence shown here is derived from an EMBL/GenBank/DDBJ whole genome shotgun (WGS) entry which is preliminary data.</text>
</comment>
<evidence type="ECO:0000259" key="13">
    <source>
        <dbReference type="Pfam" id="PF08454"/>
    </source>
</evidence>
<evidence type="ECO:0000256" key="8">
    <source>
        <dbReference type="ARBA" id="ARBA00023303"/>
    </source>
</evidence>
<feature type="transmembrane region" description="Helical" evidence="11">
    <location>
        <begin position="2531"/>
        <end position="2554"/>
    </location>
</feature>
<keyword evidence="6 11" id="KW-0472">Membrane</keyword>
<dbReference type="InterPro" id="IPR013662">
    <property type="entry name" value="RIH_assoc-dom"/>
</dbReference>